<sequence>MPRVSPIAVLAGIFLSTAAYAQDPSVPQKGQDTDPKLPPPSEQVPEKVRPETDAQNRTLSDKLRDSDGVIKPPSEVDPEIKTIAPEPNPNSMPVIKPPGNAK</sequence>
<comment type="caution">
    <text evidence="3">The sequence shown here is derived from an EMBL/GenBank/DDBJ whole genome shotgun (WGS) entry which is preliminary data.</text>
</comment>
<keyword evidence="4" id="KW-1185">Reference proteome</keyword>
<feature type="region of interest" description="Disordered" evidence="1">
    <location>
        <begin position="23"/>
        <end position="102"/>
    </location>
</feature>
<feature type="chain" id="PRO_5046770830" evidence="2">
    <location>
        <begin position="22"/>
        <end position="102"/>
    </location>
</feature>
<protein>
    <submittedName>
        <fullName evidence="3">Uncharacterized protein</fullName>
    </submittedName>
</protein>
<dbReference type="RefSeq" id="WP_238314619.1">
    <property type="nucleotide sequence ID" value="NZ_BPQV01000017.1"/>
</dbReference>
<reference evidence="3" key="2">
    <citation type="submission" date="2021-08" db="EMBL/GenBank/DDBJ databases">
        <authorList>
            <person name="Tani A."/>
            <person name="Ola A."/>
            <person name="Ogura Y."/>
            <person name="Katsura K."/>
            <person name="Hayashi T."/>
        </authorList>
    </citation>
    <scope>NUCLEOTIDE SEQUENCE</scope>
    <source>
        <strain evidence="3">NBRC 15689</strain>
    </source>
</reference>
<reference evidence="3" key="1">
    <citation type="journal article" date="2021" name="Front. Microbiol.">
        <title>Comprehensive Comparative Genomics and Phenotyping of Methylobacterium Species.</title>
        <authorList>
            <person name="Alessa O."/>
            <person name="Ogura Y."/>
            <person name="Fujitani Y."/>
            <person name="Takami H."/>
            <person name="Hayashi T."/>
            <person name="Sahin N."/>
            <person name="Tani A."/>
        </authorList>
    </citation>
    <scope>NUCLEOTIDE SEQUENCE</scope>
    <source>
        <strain evidence="3">NBRC 15689</strain>
    </source>
</reference>
<evidence type="ECO:0000256" key="2">
    <source>
        <dbReference type="SAM" id="SignalP"/>
    </source>
</evidence>
<evidence type="ECO:0000313" key="3">
    <source>
        <dbReference type="EMBL" id="GJE29631.1"/>
    </source>
</evidence>
<feature type="compositionally biased region" description="Basic and acidic residues" evidence="1">
    <location>
        <begin position="44"/>
        <end position="68"/>
    </location>
</feature>
<name>A0ABQ4TGQ1_METOR</name>
<evidence type="ECO:0000256" key="1">
    <source>
        <dbReference type="SAM" id="MobiDB-lite"/>
    </source>
</evidence>
<dbReference type="EMBL" id="BPQV01000017">
    <property type="protein sequence ID" value="GJE29631.1"/>
    <property type="molecule type" value="Genomic_DNA"/>
</dbReference>
<organism evidence="3 4">
    <name type="scientific">Methylobacterium organophilum</name>
    <dbReference type="NCBI Taxonomy" id="410"/>
    <lineage>
        <taxon>Bacteria</taxon>
        <taxon>Pseudomonadati</taxon>
        <taxon>Pseudomonadota</taxon>
        <taxon>Alphaproteobacteria</taxon>
        <taxon>Hyphomicrobiales</taxon>
        <taxon>Methylobacteriaceae</taxon>
        <taxon>Methylobacterium</taxon>
    </lineage>
</organism>
<dbReference type="Proteomes" id="UP001055156">
    <property type="component" value="Unassembled WGS sequence"/>
</dbReference>
<gene>
    <name evidence="3" type="ORF">LKMONMHP_4514</name>
</gene>
<feature type="signal peptide" evidence="2">
    <location>
        <begin position="1"/>
        <end position="21"/>
    </location>
</feature>
<accession>A0ABQ4TGQ1</accession>
<evidence type="ECO:0000313" key="4">
    <source>
        <dbReference type="Proteomes" id="UP001055156"/>
    </source>
</evidence>
<proteinExistence type="predicted"/>
<keyword evidence="2" id="KW-0732">Signal</keyword>